<dbReference type="Pfam" id="PF00106">
    <property type="entry name" value="adh_short"/>
    <property type="match status" value="1"/>
</dbReference>
<dbReference type="Gene3D" id="3.40.50.720">
    <property type="entry name" value="NAD(P)-binding Rossmann-like Domain"/>
    <property type="match status" value="1"/>
</dbReference>
<evidence type="ECO:0000313" key="4">
    <source>
        <dbReference type="Proteomes" id="UP001152533"/>
    </source>
</evidence>
<organism evidence="3 4">
    <name type="scientific">Colletotrichum noveboracense</name>
    <dbReference type="NCBI Taxonomy" id="2664923"/>
    <lineage>
        <taxon>Eukaryota</taxon>
        <taxon>Fungi</taxon>
        <taxon>Dikarya</taxon>
        <taxon>Ascomycota</taxon>
        <taxon>Pezizomycotina</taxon>
        <taxon>Sordariomycetes</taxon>
        <taxon>Hypocreomycetidae</taxon>
        <taxon>Glomerellales</taxon>
        <taxon>Glomerellaceae</taxon>
        <taxon>Colletotrichum</taxon>
        <taxon>Colletotrichum gloeosporioides species complex</taxon>
    </lineage>
</organism>
<dbReference type="PANTHER" id="PTHR24320:SF152">
    <property type="entry name" value="SHORT-CHAIN DEHYDROGENASE_REDUCTASE FAMILY PROTEIN"/>
    <property type="match status" value="1"/>
</dbReference>
<evidence type="ECO:0000256" key="2">
    <source>
        <dbReference type="ARBA" id="ARBA00023002"/>
    </source>
</evidence>
<keyword evidence="2" id="KW-0560">Oxidoreductase</keyword>
<dbReference type="InterPro" id="IPR036291">
    <property type="entry name" value="NAD(P)-bd_dom_sf"/>
</dbReference>
<sequence length="331" mass="36287">MTETKRTILVTGGTSGLGYHAATSLARQLPDSTITIASRSDLNSSAASIRQSTGHKDVHFLPLDLGDLQSIRSFAIAISERGTPPISILLLNAAMQFPDGIKYTNDGLEATFGINHVGHAALFHLLRPFLAEDARVVVTSSATHDPAQKTGVPDADYTFAEELAHPTGEAARNSGIQRYATSKLCNVLWSYALHRRFAGSPGKQRTVVVFDPGMMPGTGLAREAGPVFRFFWHRVLPTLVPLLRRVLSFSVWTAQESGSNLAWVASETSTSGVYYDARTEIKSSVSSYDEVKQEDLWNWTSKYIVNILKEGQELVTNELLRTIHVEEASRL</sequence>
<accession>A0A9W4W732</accession>
<dbReference type="GO" id="GO:0016491">
    <property type="term" value="F:oxidoreductase activity"/>
    <property type="evidence" value="ECO:0007669"/>
    <property type="project" value="UniProtKB-KW"/>
</dbReference>
<evidence type="ECO:0000256" key="1">
    <source>
        <dbReference type="ARBA" id="ARBA00006484"/>
    </source>
</evidence>
<evidence type="ECO:0000313" key="3">
    <source>
        <dbReference type="EMBL" id="CAI0645373.1"/>
    </source>
</evidence>
<evidence type="ECO:0008006" key="5">
    <source>
        <dbReference type="Google" id="ProtNLM"/>
    </source>
</evidence>
<reference evidence="3" key="1">
    <citation type="submission" date="2022-08" db="EMBL/GenBank/DDBJ databases">
        <authorList>
            <person name="Giroux E."/>
            <person name="Giroux E."/>
        </authorList>
    </citation>
    <scope>NUCLEOTIDE SEQUENCE</scope>
    <source>
        <strain evidence="3">H1091258</strain>
    </source>
</reference>
<protein>
    <recommendedName>
        <fullName evidence="5">Short-chain dehydrogenase</fullName>
    </recommendedName>
</protein>
<dbReference type="PANTHER" id="PTHR24320">
    <property type="entry name" value="RETINOL DEHYDROGENASE"/>
    <property type="match status" value="1"/>
</dbReference>
<dbReference type="SUPFAM" id="SSF51735">
    <property type="entry name" value="NAD(P)-binding Rossmann-fold domains"/>
    <property type="match status" value="1"/>
</dbReference>
<dbReference type="Proteomes" id="UP001152533">
    <property type="component" value="Unassembled WGS sequence"/>
</dbReference>
<comment type="caution">
    <text evidence="3">The sequence shown here is derived from an EMBL/GenBank/DDBJ whole genome shotgun (WGS) entry which is preliminary data.</text>
</comment>
<dbReference type="InterPro" id="IPR002347">
    <property type="entry name" value="SDR_fam"/>
</dbReference>
<name>A0A9W4W732_9PEZI</name>
<comment type="similarity">
    <text evidence="1">Belongs to the short-chain dehydrogenases/reductases (SDR) family.</text>
</comment>
<gene>
    <name evidence="3" type="ORF">CGXH109_LOCUS44680</name>
</gene>
<dbReference type="EMBL" id="CAMGZC010000236">
    <property type="protein sequence ID" value="CAI0645373.1"/>
    <property type="molecule type" value="Genomic_DNA"/>
</dbReference>
<proteinExistence type="inferred from homology"/>
<dbReference type="AlphaFoldDB" id="A0A9W4W732"/>
<keyword evidence="4" id="KW-1185">Reference proteome</keyword>